<feature type="domain" description="HTH merR-type" evidence="5">
    <location>
        <begin position="27"/>
        <end position="95"/>
    </location>
</feature>
<dbReference type="PRINTS" id="PR00040">
    <property type="entry name" value="HTHMERR"/>
</dbReference>
<dbReference type="AlphaFoldDB" id="A0A1G6RZ84"/>
<proteinExistence type="predicted"/>
<evidence type="ECO:0000313" key="7">
    <source>
        <dbReference type="Proteomes" id="UP000199501"/>
    </source>
</evidence>
<dbReference type="InterPro" id="IPR000551">
    <property type="entry name" value="MerR-type_HTH_dom"/>
</dbReference>
<evidence type="ECO:0000256" key="4">
    <source>
        <dbReference type="ARBA" id="ARBA00023163"/>
    </source>
</evidence>
<dbReference type="RefSeq" id="WP_228771672.1">
    <property type="nucleotide sequence ID" value="NZ_FMZZ01000007.1"/>
</dbReference>
<evidence type="ECO:0000256" key="2">
    <source>
        <dbReference type="ARBA" id="ARBA00023015"/>
    </source>
</evidence>
<dbReference type="GO" id="GO:0003700">
    <property type="term" value="F:DNA-binding transcription factor activity"/>
    <property type="evidence" value="ECO:0007669"/>
    <property type="project" value="InterPro"/>
</dbReference>
<evidence type="ECO:0000259" key="5">
    <source>
        <dbReference type="PROSITE" id="PS50937"/>
    </source>
</evidence>
<dbReference type="Pfam" id="PF13411">
    <property type="entry name" value="MerR_1"/>
    <property type="match status" value="1"/>
</dbReference>
<keyword evidence="3 6" id="KW-0238">DNA-binding</keyword>
<name>A0A1G6RZ84_9PSEU</name>
<dbReference type="PROSITE" id="PS50937">
    <property type="entry name" value="HTH_MERR_2"/>
    <property type="match status" value="1"/>
</dbReference>
<dbReference type="PANTHER" id="PTHR30204">
    <property type="entry name" value="REDOX-CYCLING DRUG-SENSING TRANSCRIPTIONAL ACTIVATOR SOXR"/>
    <property type="match status" value="1"/>
</dbReference>
<dbReference type="STRING" id="1271860.SAMN05216174_10784"/>
<evidence type="ECO:0000313" key="6">
    <source>
        <dbReference type="EMBL" id="SDD09266.1"/>
    </source>
</evidence>
<dbReference type="InterPro" id="IPR009061">
    <property type="entry name" value="DNA-bd_dom_put_sf"/>
</dbReference>
<dbReference type="Gene3D" id="1.10.1660.10">
    <property type="match status" value="1"/>
</dbReference>
<reference evidence="7" key="1">
    <citation type="submission" date="2016-10" db="EMBL/GenBank/DDBJ databases">
        <authorList>
            <person name="Varghese N."/>
            <person name="Submissions S."/>
        </authorList>
    </citation>
    <scope>NUCLEOTIDE SEQUENCE [LARGE SCALE GENOMIC DNA]</scope>
    <source>
        <strain evidence="7">IBRC-M 10403</strain>
    </source>
</reference>
<keyword evidence="7" id="KW-1185">Reference proteome</keyword>
<dbReference type="EMBL" id="FMZZ01000007">
    <property type="protein sequence ID" value="SDD09266.1"/>
    <property type="molecule type" value="Genomic_DNA"/>
</dbReference>
<dbReference type="PANTHER" id="PTHR30204:SF69">
    <property type="entry name" value="MERR-FAMILY TRANSCRIPTIONAL REGULATOR"/>
    <property type="match status" value="1"/>
</dbReference>
<evidence type="ECO:0000256" key="1">
    <source>
        <dbReference type="ARBA" id="ARBA00022491"/>
    </source>
</evidence>
<keyword evidence="4" id="KW-0804">Transcription</keyword>
<protein>
    <submittedName>
        <fullName evidence="6">DNA-binding transcriptional regulator, MerR family</fullName>
    </submittedName>
</protein>
<accession>A0A1G6RZ84</accession>
<keyword evidence="1" id="KW-0678">Repressor</keyword>
<evidence type="ECO:0000256" key="3">
    <source>
        <dbReference type="ARBA" id="ARBA00023125"/>
    </source>
</evidence>
<dbReference type="SMART" id="SM00422">
    <property type="entry name" value="HTH_MERR"/>
    <property type="match status" value="1"/>
</dbReference>
<dbReference type="Proteomes" id="UP000199501">
    <property type="component" value="Unassembled WGS sequence"/>
</dbReference>
<sequence length="164" mass="17747">MIGVSLAASALTVERGVQVNVNMNSGEMSIGELARRFGLAPHVLRHWESMGLLTPSRRVNGRRRYDDGHLTDIAIIQLGKDSGLSLERLRYLLAEGVGRADRAALLRAHRAALAHRIAAAQASLEVVDHALDCAAPDFRRCPDFLAKVEDYLAAASVDRAAPEG</sequence>
<gene>
    <name evidence="6" type="ORF">SAMN05216174_10784</name>
</gene>
<dbReference type="GO" id="GO:0003677">
    <property type="term" value="F:DNA binding"/>
    <property type="evidence" value="ECO:0007669"/>
    <property type="project" value="UniProtKB-KW"/>
</dbReference>
<dbReference type="CDD" id="cd00592">
    <property type="entry name" value="HTH_MerR-like"/>
    <property type="match status" value="1"/>
</dbReference>
<organism evidence="6 7">
    <name type="scientific">Actinokineospora iranica</name>
    <dbReference type="NCBI Taxonomy" id="1271860"/>
    <lineage>
        <taxon>Bacteria</taxon>
        <taxon>Bacillati</taxon>
        <taxon>Actinomycetota</taxon>
        <taxon>Actinomycetes</taxon>
        <taxon>Pseudonocardiales</taxon>
        <taxon>Pseudonocardiaceae</taxon>
        <taxon>Actinokineospora</taxon>
    </lineage>
</organism>
<dbReference type="SUPFAM" id="SSF46955">
    <property type="entry name" value="Putative DNA-binding domain"/>
    <property type="match status" value="1"/>
</dbReference>
<keyword evidence="2" id="KW-0805">Transcription regulation</keyword>
<dbReference type="InterPro" id="IPR047057">
    <property type="entry name" value="MerR_fam"/>
</dbReference>